<dbReference type="Proteomes" id="UP000006286">
    <property type="component" value="Chromosome"/>
</dbReference>
<dbReference type="PANTHER" id="PTHR46796">
    <property type="entry name" value="HTH-TYPE TRANSCRIPTIONAL ACTIVATOR RHAS-RELATED"/>
    <property type="match status" value="1"/>
</dbReference>
<dbReference type="GO" id="GO:0003700">
    <property type="term" value="F:DNA-binding transcription factor activity"/>
    <property type="evidence" value="ECO:0007669"/>
    <property type="project" value="InterPro"/>
</dbReference>
<dbReference type="PATRIC" id="fig|930169.3.peg.1238"/>
<organism evidence="6 7">
    <name type="scientific">Alcanivorax dieselolei (strain DSM 16502 / CGMCC 1.3690 / MCCC 1A00001 / B-5)</name>
    <name type="common">Alloalcanivorax dieselolei</name>
    <dbReference type="NCBI Taxonomy" id="930169"/>
    <lineage>
        <taxon>Bacteria</taxon>
        <taxon>Pseudomonadati</taxon>
        <taxon>Pseudomonadota</taxon>
        <taxon>Gammaproteobacteria</taxon>
        <taxon>Oceanospirillales</taxon>
        <taxon>Alcanivoracaceae</taxon>
        <taxon>Alloalcanivorax</taxon>
    </lineage>
</organism>
<protein>
    <submittedName>
        <fullName evidence="6">AraC family transcriptional regulator</fullName>
    </submittedName>
</protein>
<keyword evidence="1" id="KW-0805">Transcription regulation</keyword>
<sequence>MLIPSAYNFTMSSRSPTSVEDIVDAPVMLADGEHRLGSPDAPADVHLLVGYCVFRSPDAALLASLLPKLLHVQGVNRLATLMQLVSDEARAQRPARDVVLEHLLEVLLIEALRCEGKTDTSPGLLRGLTDERLAVAIRRMHESPDQPWTVAQLANEAMLSRSAFYERFRRVMGMAPMEYLLAWRMALAKDLLRREQARIADVAEQVGYSSASTFSVAFNRHVGVPPARYARDNSAGELSENGADKAPKPGN</sequence>
<proteinExistence type="predicted"/>
<feature type="compositionally biased region" description="Basic and acidic residues" evidence="4">
    <location>
        <begin position="242"/>
        <end position="251"/>
    </location>
</feature>
<dbReference type="PANTHER" id="PTHR46796:SF7">
    <property type="entry name" value="ARAC FAMILY TRANSCRIPTIONAL REGULATOR"/>
    <property type="match status" value="1"/>
</dbReference>
<feature type="domain" description="HTH araC/xylS-type" evidence="5">
    <location>
        <begin position="134"/>
        <end position="232"/>
    </location>
</feature>
<dbReference type="SMART" id="SM00342">
    <property type="entry name" value="HTH_ARAC"/>
    <property type="match status" value="1"/>
</dbReference>
<dbReference type="InterPro" id="IPR018062">
    <property type="entry name" value="HTH_AraC-typ_CS"/>
</dbReference>
<dbReference type="KEGG" id="adi:B5T_01265"/>
<dbReference type="Pfam" id="PF12852">
    <property type="entry name" value="Cupin_6"/>
    <property type="match status" value="1"/>
</dbReference>
<dbReference type="InterPro" id="IPR009057">
    <property type="entry name" value="Homeodomain-like_sf"/>
</dbReference>
<name>K0CA90_ALCDB</name>
<dbReference type="GO" id="GO:0043565">
    <property type="term" value="F:sequence-specific DNA binding"/>
    <property type="evidence" value="ECO:0007669"/>
    <property type="project" value="InterPro"/>
</dbReference>
<dbReference type="SUPFAM" id="SSF46689">
    <property type="entry name" value="Homeodomain-like"/>
    <property type="match status" value="2"/>
</dbReference>
<keyword evidence="3" id="KW-0804">Transcription</keyword>
<reference evidence="6 7" key="1">
    <citation type="journal article" date="2012" name="J. Bacteriol.">
        <title>Complete genome sequence of Alcanivorax dieselolei type strain B5.</title>
        <authorList>
            <person name="Lai Q."/>
            <person name="Li W."/>
            <person name="Shao Z."/>
        </authorList>
    </citation>
    <scope>NUCLEOTIDE SEQUENCE [LARGE SCALE GENOMIC DNA]</scope>
    <source>
        <strain evidence="7">DSM 16502 / CGMCC 1.3690 / B-5</strain>
    </source>
</reference>
<evidence type="ECO:0000313" key="6">
    <source>
        <dbReference type="EMBL" id="AFT69548.1"/>
    </source>
</evidence>
<dbReference type="InterPro" id="IPR050204">
    <property type="entry name" value="AraC_XylS_family_regulators"/>
</dbReference>
<evidence type="ECO:0000256" key="3">
    <source>
        <dbReference type="ARBA" id="ARBA00023163"/>
    </source>
</evidence>
<dbReference type="InterPro" id="IPR018060">
    <property type="entry name" value="HTH_AraC"/>
</dbReference>
<dbReference type="HOGENOM" id="CLU_000445_81_0_6"/>
<dbReference type="InterPro" id="IPR020449">
    <property type="entry name" value="Tscrpt_reg_AraC-type_HTH"/>
</dbReference>
<evidence type="ECO:0000256" key="1">
    <source>
        <dbReference type="ARBA" id="ARBA00023015"/>
    </source>
</evidence>
<keyword evidence="2" id="KW-0238">DNA-binding</keyword>
<evidence type="ECO:0000256" key="4">
    <source>
        <dbReference type="SAM" id="MobiDB-lite"/>
    </source>
</evidence>
<dbReference type="InterPro" id="IPR032783">
    <property type="entry name" value="AraC_lig"/>
</dbReference>
<dbReference type="eggNOG" id="COG2207">
    <property type="taxonomic scope" value="Bacteria"/>
</dbReference>
<dbReference type="PRINTS" id="PR00032">
    <property type="entry name" value="HTHARAC"/>
</dbReference>
<evidence type="ECO:0000313" key="7">
    <source>
        <dbReference type="Proteomes" id="UP000006286"/>
    </source>
</evidence>
<gene>
    <name evidence="6" type="ordered locus">B5T_01265</name>
</gene>
<keyword evidence="7" id="KW-1185">Reference proteome</keyword>
<dbReference type="Pfam" id="PF12833">
    <property type="entry name" value="HTH_18"/>
    <property type="match status" value="1"/>
</dbReference>
<dbReference type="AlphaFoldDB" id="K0CA90"/>
<feature type="region of interest" description="Disordered" evidence="4">
    <location>
        <begin position="229"/>
        <end position="251"/>
    </location>
</feature>
<dbReference type="PROSITE" id="PS00041">
    <property type="entry name" value="HTH_ARAC_FAMILY_1"/>
    <property type="match status" value="1"/>
</dbReference>
<dbReference type="EMBL" id="CP003466">
    <property type="protein sequence ID" value="AFT69548.1"/>
    <property type="molecule type" value="Genomic_DNA"/>
</dbReference>
<evidence type="ECO:0000256" key="2">
    <source>
        <dbReference type="ARBA" id="ARBA00023125"/>
    </source>
</evidence>
<dbReference type="STRING" id="930169.B5T_01265"/>
<accession>K0CA90</accession>
<dbReference type="Gene3D" id="1.10.10.60">
    <property type="entry name" value="Homeodomain-like"/>
    <property type="match status" value="2"/>
</dbReference>
<evidence type="ECO:0000259" key="5">
    <source>
        <dbReference type="PROSITE" id="PS01124"/>
    </source>
</evidence>
<dbReference type="PROSITE" id="PS01124">
    <property type="entry name" value="HTH_ARAC_FAMILY_2"/>
    <property type="match status" value="1"/>
</dbReference>